<dbReference type="NCBIfam" id="TIGR01256">
    <property type="entry name" value="modA"/>
    <property type="match status" value="1"/>
</dbReference>
<dbReference type="Pfam" id="PF13531">
    <property type="entry name" value="SBP_bac_11"/>
    <property type="match status" value="1"/>
</dbReference>
<dbReference type="PANTHER" id="PTHR30632">
    <property type="entry name" value="MOLYBDATE-BINDING PERIPLASMIC PROTEIN"/>
    <property type="match status" value="1"/>
</dbReference>
<comment type="similarity">
    <text evidence="1">Belongs to the bacterial solute-binding protein ModA family.</text>
</comment>
<dbReference type="PANTHER" id="PTHR30632:SF14">
    <property type="entry name" value="TUNGSTATE_MOLYBDATE_CHROMATE-BINDING PROTEIN MODA"/>
    <property type="match status" value="1"/>
</dbReference>
<dbReference type="GO" id="GO:0015689">
    <property type="term" value="P:molybdate ion transport"/>
    <property type="evidence" value="ECO:0007669"/>
    <property type="project" value="InterPro"/>
</dbReference>
<dbReference type="Gene3D" id="3.40.190.10">
    <property type="entry name" value="Periplasmic binding protein-like II"/>
    <property type="match status" value="2"/>
</dbReference>
<accession>A0A4R5LWQ9</accession>
<dbReference type="OrthoDB" id="9785015at2"/>
<feature type="chain" id="PRO_5020729560" evidence="4">
    <location>
        <begin position="20"/>
        <end position="229"/>
    </location>
</feature>
<gene>
    <name evidence="5" type="primary">modA</name>
    <name evidence="5" type="ORF">E2F43_06555</name>
</gene>
<dbReference type="SUPFAM" id="SSF53850">
    <property type="entry name" value="Periplasmic binding protein-like II"/>
    <property type="match status" value="1"/>
</dbReference>
<dbReference type="RefSeq" id="WP_133210767.1">
    <property type="nucleotide sequence ID" value="NZ_SMSE01000001.1"/>
</dbReference>
<name>A0A4R5LWQ9_9GAMM</name>
<comment type="caution">
    <text evidence="5">The sequence shown here is derived from an EMBL/GenBank/DDBJ whole genome shotgun (WGS) entry which is preliminary data.</text>
</comment>
<reference evidence="5 6" key="1">
    <citation type="submission" date="2019-03" db="EMBL/GenBank/DDBJ databases">
        <title>Seongchinamella monodicae gen. nov., sp. nov., a novel member of the Gammaproteobacteria isolated from a tidal mudflat of beach.</title>
        <authorList>
            <person name="Yang H.G."/>
            <person name="Kang J.W."/>
            <person name="Lee S.D."/>
        </authorList>
    </citation>
    <scope>NUCLEOTIDE SEQUENCE [LARGE SCALE GENOMIC DNA]</scope>
    <source>
        <strain evidence="5 6">GH4-78</strain>
    </source>
</reference>
<dbReference type="GO" id="GO:0046872">
    <property type="term" value="F:metal ion binding"/>
    <property type="evidence" value="ECO:0007669"/>
    <property type="project" value="UniProtKB-KW"/>
</dbReference>
<evidence type="ECO:0000313" key="5">
    <source>
        <dbReference type="EMBL" id="TDG15881.1"/>
    </source>
</evidence>
<evidence type="ECO:0000256" key="3">
    <source>
        <dbReference type="ARBA" id="ARBA00022729"/>
    </source>
</evidence>
<protein>
    <submittedName>
        <fullName evidence="5">Molybdate ABC transporter substrate-binding protein</fullName>
    </submittedName>
</protein>
<dbReference type="InterPro" id="IPR005950">
    <property type="entry name" value="ModA"/>
</dbReference>
<feature type="signal peptide" evidence="4">
    <location>
        <begin position="1"/>
        <end position="19"/>
    </location>
</feature>
<proteinExistence type="inferred from homology"/>
<dbReference type="InterPro" id="IPR050682">
    <property type="entry name" value="ModA/WtpA"/>
</dbReference>
<keyword evidence="3 4" id="KW-0732">Signal</keyword>
<keyword evidence="2" id="KW-0479">Metal-binding</keyword>
<keyword evidence="6" id="KW-1185">Reference proteome</keyword>
<dbReference type="Proteomes" id="UP000295554">
    <property type="component" value="Unassembled WGS sequence"/>
</dbReference>
<dbReference type="EMBL" id="SMSE01000001">
    <property type="protein sequence ID" value="TDG15881.1"/>
    <property type="molecule type" value="Genomic_DNA"/>
</dbReference>
<evidence type="ECO:0000256" key="2">
    <source>
        <dbReference type="ARBA" id="ARBA00022723"/>
    </source>
</evidence>
<dbReference type="GO" id="GO:0030973">
    <property type="term" value="F:molybdate ion binding"/>
    <property type="evidence" value="ECO:0007669"/>
    <property type="project" value="TreeGrafter"/>
</dbReference>
<evidence type="ECO:0000313" key="6">
    <source>
        <dbReference type="Proteomes" id="UP000295554"/>
    </source>
</evidence>
<evidence type="ECO:0000256" key="4">
    <source>
        <dbReference type="SAM" id="SignalP"/>
    </source>
</evidence>
<dbReference type="AlphaFoldDB" id="A0A4R5LWQ9"/>
<evidence type="ECO:0000256" key="1">
    <source>
        <dbReference type="ARBA" id="ARBA00009175"/>
    </source>
</evidence>
<organism evidence="5 6">
    <name type="scientific">Seongchinamella unica</name>
    <dbReference type="NCBI Taxonomy" id="2547392"/>
    <lineage>
        <taxon>Bacteria</taxon>
        <taxon>Pseudomonadati</taxon>
        <taxon>Pseudomonadota</taxon>
        <taxon>Gammaproteobacteria</taxon>
        <taxon>Cellvibrionales</taxon>
        <taxon>Halieaceae</taxon>
        <taxon>Seongchinamella</taxon>
    </lineage>
</organism>
<sequence>MIRYLLLVLLLAGCTRTAAEEPLRVAVAANFRATLEKINLAYRVEGGPAILLSSASTGVLATQLRHGAPFDLFLSADHQTVVDLRRDGLGVEEACYAIGQLALVGGDLSELNDPRKSLAIANPQTAPYGRAAAQVLSRPELAAAAARKPVRGASVLQAYQFWRAGAVDLALVAASQAPAAQPIPGDWYAPLQQSLLVLHPSPATRAYLQWLGSDTVRQMIIDAGYLPCP</sequence>